<evidence type="ECO:0000313" key="1">
    <source>
        <dbReference type="EMBL" id="CAA9195168.1"/>
    </source>
</evidence>
<gene>
    <name evidence="1" type="ORF">FLACOL7796_00491</name>
</gene>
<reference evidence="1 2" key="1">
    <citation type="submission" date="2020-02" db="EMBL/GenBank/DDBJ databases">
        <authorList>
            <person name="Criscuolo A."/>
        </authorList>
    </citation>
    <scope>NUCLEOTIDE SEQUENCE [LARGE SCALE GENOMIC DNA]</scope>
    <source>
        <strain evidence="1">CECT7796</strain>
    </source>
</reference>
<organism evidence="1 2">
    <name type="scientific">Flavobacterium collinsii</name>
    <dbReference type="NCBI Taxonomy" id="1114861"/>
    <lineage>
        <taxon>Bacteria</taxon>
        <taxon>Pseudomonadati</taxon>
        <taxon>Bacteroidota</taxon>
        <taxon>Flavobacteriia</taxon>
        <taxon>Flavobacteriales</taxon>
        <taxon>Flavobacteriaceae</taxon>
        <taxon>Flavobacterium</taxon>
    </lineage>
</organism>
<name>A0ABN7EEY0_9FLAO</name>
<comment type="caution">
    <text evidence="1">The sequence shown here is derived from an EMBL/GenBank/DDBJ whole genome shotgun (WGS) entry which is preliminary data.</text>
</comment>
<accession>A0ABN7EEY0</accession>
<dbReference type="RefSeq" id="WP_173964487.1">
    <property type="nucleotide sequence ID" value="NZ_CADCST010000054.1"/>
</dbReference>
<dbReference type="Proteomes" id="UP000474567">
    <property type="component" value="Unassembled WGS sequence"/>
</dbReference>
<sequence>MNNFTIRIAGNTEAPCYWAIKEKGYDIQIVECFLTNKEGTDCRYLIEAKKEHRLFSATDVYELFALISMWEVRGDNWQVSKEEISLYFDLKDKAPLFDMEGNELEND</sequence>
<protein>
    <recommendedName>
        <fullName evidence="3">Phage protein</fullName>
    </recommendedName>
</protein>
<proteinExistence type="predicted"/>
<dbReference type="EMBL" id="CADCST010000054">
    <property type="protein sequence ID" value="CAA9195168.1"/>
    <property type="molecule type" value="Genomic_DNA"/>
</dbReference>
<evidence type="ECO:0000313" key="2">
    <source>
        <dbReference type="Proteomes" id="UP000474567"/>
    </source>
</evidence>
<keyword evidence="2" id="KW-1185">Reference proteome</keyword>
<evidence type="ECO:0008006" key="3">
    <source>
        <dbReference type="Google" id="ProtNLM"/>
    </source>
</evidence>